<name>A0AAW5M2C4_LACJH</name>
<dbReference type="Proteomes" id="UP001206357">
    <property type="component" value="Unassembled WGS sequence"/>
</dbReference>
<evidence type="ECO:0000256" key="1">
    <source>
        <dbReference type="ARBA" id="ARBA00022729"/>
    </source>
</evidence>
<evidence type="ECO:0000313" key="5">
    <source>
        <dbReference type="Proteomes" id="UP001206357"/>
    </source>
</evidence>
<feature type="region of interest" description="Disordered" evidence="2">
    <location>
        <begin position="47"/>
        <end position="150"/>
    </location>
</feature>
<evidence type="ECO:0000256" key="2">
    <source>
        <dbReference type="SAM" id="MobiDB-lite"/>
    </source>
</evidence>
<dbReference type="AlphaFoldDB" id="A0AAW5M2C4"/>
<protein>
    <submittedName>
        <fullName evidence="4">YSIRK-type signal peptide-containing protein</fullName>
    </submittedName>
</protein>
<dbReference type="Pfam" id="PF04650">
    <property type="entry name" value="YSIRK_signal"/>
    <property type="match status" value="1"/>
</dbReference>
<feature type="compositionally biased region" description="Polar residues" evidence="2">
    <location>
        <begin position="71"/>
        <end position="88"/>
    </location>
</feature>
<dbReference type="InterPro" id="IPR005877">
    <property type="entry name" value="YSIRK_signal_dom"/>
</dbReference>
<dbReference type="NCBIfam" id="TIGR01168">
    <property type="entry name" value="YSIRK_signal"/>
    <property type="match status" value="1"/>
</dbReference>
<evidence type="ECO:0000313" key="4">
    <source>
        <dbReference type="EMBL" id="MCR1915119.1"/>
    </source>
</evidence>
<reference evidence="4" key="1">
    <citation type="submission" date="2022-07" db="EMBL/GenBank/DDBJ databases">
        <title>Enhanced cultured diversity of the mouse gut microbiota enables custom-made synthetic communities.</title>
        <authorList>
            <person name="Afrizal A."/>
        </authorList>
    </citation>
    <scope>NUCLEOTIDE SEQUENCE</scope>
    <source>
        <strain evidence="4">DSM 100219</strain>
    </source>
</reference>
<comment type="caution">
    <text evidence="4">The sequence shown here is derived from an EMBL/GenBank/DDBJ whole genome shotgun (WGS) entry which is preliminary data.</text>
</comment>
<keyword evidence="1" id="KW-0732">Signal</keyword>
<dbReference type="EMBL" id="JANKAU010000006">
    <property type="protein sequence ID" value="MCR1915119.1"/>
    <property type="molecule type" value="Genomic_DNA"/>
</dbReference>
<feature type="compositionally biased region" description="Polar residues" evidence="2">
    <location>
        <begin position="47"/>
        <end position="60"/>
    </location>
</feature>
<feature type="domain" description="YSIRK Gram-positive signal peptide" evidence="3">
    <location>
        <begin position="9"/>
        <end position="34"/>
    </location>
</feature>
<gene>
    <name evidence="4" type="ORF">NSA17_06725</name>
</gene>
<dbReference type="RefSeq" id="WP_257578957.1">
    <property type="nucleotide sequence ID" value="NZ_JANKAU010000006.1"/>
</dbReference>
<organism evidence="4 5">
    <name type="scientific">Lactobacillus johnsonii</name>
    <dbReference type="NCBI Taxonomy" id="33959"/>
    <lineage>
        <taxon>Bacteria</taxon>
        <taxon>Bacillati</taxon>
        <taxon>Bacillota</taxon>
        <taxon>Bacilli</taxon>
        <taxon>Lactobacillales</taxon>
        <taxon>Lactobacillaceae</taxon>
        <taxon>Lactobacillus</taxon>
    </lineage>
</organism>
<accession>A0AAW5M2C4</accession>
<sequence>MLFNKRDLDTKQRFSIRKLTIGTCSVLLSTLFLGIGTNEVVHADTLPNNVQEQNAQTNKNDAQKDEVIDANQVQESKTEGSKQAQKGITDSEKTADKNAVQKSDEIKKDDVENTTVPTQNSNQQSTTAKSAETPSIVQKTETSKPDSSIS</sequence>
<proteinExistence type="predicted"/>
<evidence type="ECO:0000259" key="3">
    <source>
        <dbReference type="Pfam" id="PF04650"/>
    </source>
</evidence>
<feature type="compositionally biased region" description="Basic and acidic residues" evidence="2">
    <location>
        <begin position="102"/>
        <end position="111"/>
    </location>
</feature>
<feature type="compositionally biased region" description="Polar residues" evidence="2">
    <location>
        <begin position="113"/>
        <end position="150"/>
    </location>
</feature>